<comment type="caution">
    <text evidence="1">The sequence shown here is derived from an EMBL/GenBank/DDBJ whole genome shotgun (WGS) entry which is preliminary data.</text>
</comment>
<evidence type="ECO:0000313" key="2">
    <source>
        <dbReference type="Proteomes" id="UP001437256"/>
    </source>
</evidence>
<protein>
    <recommendedName>
        <fullName evidence="3">Sulfotransferase</fullName>
    </recommendedName>
</protein>
<dbReference type="PANTHER" id="PTHR48312:SF1">
    <property type="entry name" value="SULFOTRANSFERASE"/>
    <property type="match status" value="1"/>
</dbReference>
<proteinExistence type="predicted"/>
<reference evidence="1 2" key="1">
    <citation type="submission" date="2024-05" db="EMBL/GenBank/DDBJ databases">
        <title>A draft genome resource for the thread blight pathogen Marasmius tenuissimus strain MS-2.</title>
        <authorList>
            <person name="Yulfo-Soto G.E."/>
            <person name="Baruah I.K."/>
            <person name="Amoako-Attah I."/>
            <person name="Bukari Y."/>
            <person name="Meinhardt L.W."/>
            <person name="Bailey B.A."/>
            <person name="Cohen S.P."/>
        </authorList>
    </citation>
    <scope>NUCLEOTIDE SEQUENCE [LARGE SCALE GENOMIC DNA]</scope>
    <source>
        <strain evidence="1 2">MS-2</strain>
    </source>
</reference>
<evidence type="ECO:0000313" key="1">
    <source>
        <dbReference type="EMBL" id="KAL0064187.1"/>
    </source>
</evidence>
<evidence type="ECO:0008006" key="3">
    <source>
        <dbReference type="Google" id="ProtNLM"/>
    </source>
</evidence>
<dbReference type="EMBL" id="JBBXMP010000066">
    <property type="protein sequence ID" value="KAL0064187.1"/>
    <property type="molecule type" value="Genomic_DNA"/>
</dbReference>
<accession>A0ABR2ZR69</accession>
<dbReference type="SUPFAM" id="SSF52540">
    <property type="entry name" value="P-loop containing nucleoside triphosphate hydrolases"/>
    <property type="match status" value="1"/>
</dbReference>
<gene>
    <name evidence="1" type="ORF">AAF712_008909</name>
</gene>
<dbReference type="PANTHER" id="PTHR48312">
    <property type="match status" value="1"/>
</dbReference>
<sequence length="344" mass="38934">MAEQHRRIYIFAHPRSTSHLFYQLLSGHPTFQATRTLTCLPTYRFGVDSQSPLKASKAVWDAVGLDHDAVSKASWQSFVDGLQRGAEDAESKGKRFLTMDHPYHLMSSSFVNSHIDVPGRVTWPTPIVVDHKLDVPRNTSTAEDRELDLQLYSNPTLIPNRFLFSFTPIITIRHPAHATPSAYRGLLNSGMGVDLSHPDIPVFTSYKWVRLVFDFFKSCGGVEKDGGQVADAALPIVVDGEKLVKDPQGQMKKVCHILGLDEGGIRYNWDKPEILKGTKAGDAYFKTFNESNGVVLDPKYNKPLDIETEEEKWVKEWDEDTAKVLRKMVQEAMEDYQYLLQYSV</sequence>
<organism evidence="1 2">
    <name type="scientific">Marasmius tenuissimus</name>
    <dbReference type="NCBI Taxonomy" id="585030"/>
    <lineage>
        <taxon>Eukaryota</taxon>
        <taxon>Fungi</taxon>
        <taxon>Dikarya</taxon>
        <taxon>Basidiomycota</taxon>
        <taxon>Agaricomycotina</taxon>
        <taxon>Agaricomycetes</taxon>
        <taxon>Agaricomycetidae</taxon>
        <taxon>Agaricales</taxon>
        <taxon>Marasmiineae</taxon>
        <taxon>Marasmiaceae</taxon>
        <taxon>Marasmius</taxon>
    </lineage>
</organism>
<dbReference type="Gene3D" id="3.40.50.300">
    <property type="entry name" value="P-loop containing nucleotide triphosphate hydrolases"/>
    <property type="match status" value="1"/>
</dbReference>
<dbReference type="InterPro" id="IPR027417">
    <property type="entry name" value="P-loop_NTPase"/>
</dbReference>
<name>A0ABR2ZR69_9AGAR</name>
<dbReference type="Proteomes" id="UP001437256">
    <property type="component" value="Unassembled WGS sequence"/>
</dbReference>
<keyword evidence="2" id="KW-1185">Reference proteome</keyword>